<comment type="caution">
    <text evidence="1">The sequence shown here is derived from an EMBL/GenBank/DDBJ whole genome shotgun (WGS) entry which is preliminary data.</text>
</comment>
<dbReference type="InterPro" id="IPR010985">
    <property type="entry name" value="Ribbon_hlx_hlx"/>
</dbReference>
<reference evidence="1 2" key="1">
    <citation type="submission" date="2022-08" db="EMBL/GenBank/DDBJ databases">
        <title>Proteogenomics of the novel Dehalobacterium formicoaceticum strain EZ94 highlights a key role of methyltransferases during anaerobic dichloromethane degradation.</title>
        <authorList>
            <person name="Wasmund K."/>
        </authorList>
    </citation>
    <scope>NUCLEOTIDE SEQUENCE [LARGE SCALE GENOMIC DNA]</scope>
    <source>
        <strain evidence="1 2">EZ94</strain>
    </source>
</reference>
<dbReference type="InterPro" id="IPR035069">
    <property type="entry name" value="TTHA1013/TTHA0281-like"/>
</dbReference>
<dbReference type="SUPFAM" id="SSF143100">
    <property type="entry name" value="TTHA1013/TTHA0281-like"/>
    <property type="match status" value="1"/>
</dbReference>
<name>A0ABT1Y484_9FIRM</name>
<dbReference type="RefSeq" id="WP_257913261.1">
    <property type="nucleotide sequence ID" value="NZ_JANPWE010000004.1"/>
</dbReference>
<dbReference type="Pfam" id="PF05534">
    <property type="entry name" value="HicB"/>
    <property type="match status" value="1"/>
</dbReference>
<organism evidence="1 2">
    <name type="scientific">Dehalobacterium formicoaceticum</name>
    <dbReference type="NCBI Taxonomy" id="51515"/>
    <lineage>
        <taxon>Bacteria</taxon>
        <taxon>Bacillati</taxon>
        <taxon>Bacillota</taxon>
        <taxon>Clostridia</taxon>
        <taxon>Eubacteriales</taxon>
        <taxon>Peptococcaceae</taxon>
        <taxon>Dehalobacterium</taxon>
    </lineage>
</organism>
<dbReference type="EMBL" id="JANPWE010000004">
    <property type="protein sequence ID" value="MCR6545683.1"/>
    <property type="molecule type" value="Genomic_DNA"/>
</dbReference>
<proteinExistence type="predicted"/>
<gene>
    <name evidence="1" type="ORF">NVS47_09210</name>
</gene>
<evidence type="ECO:0000313" key="2">
    <source>
        <dbReference type="Proteomes" id="UP001524944"/>
    </source>
</evidence>
<accession>A0ABT1Y484</accession>
<dbReference type="Gene3D" id="3.30.160.250">
    <property type="match status" value="1"/>
</dbReference>
<evidence type="ECO:0000313" key="1">
    <source>
        <dbReference type="EMBL" id="MCR6545683.1"/>
    </source>
</evidence>
<dbReference type="InterPro" id="IPR008651">
    <property type="entry name" value="Uncharacterised_HicB"/>
</dbReference>
<keyword evidence="2" id="KW-1185">Reference proteome</keyword>
<protein>
    <submittedName>
        <fullName evidence="1">Type II toxin-antitoxin system HicB family antitoxin</fullName>
    </submittedName>
</protein>
<sequence length="123" mass="13796">MKKELDYYLKADYPFTVRPDLDDGGYIVEFPDLRYCVGTGDTTEDAIKDAVIAKAEWIKAAYEDNINIPDPGSAEEYNGRISLRIPKSLHRNIVESAKKEGVSANQFISHLISLGIGKRMKQS</sequence>
<dbReference type="Proteomes" id="UP001524944">
    <property type="component" value="Unassembled WGS sequence"/>
</dbReference>
<dbReference type="SUPFAM" id="SSF47598">
    <property type="entry name" value="Ribbon-helix-helix"/>
    <property type="match status" value="1"/>
</dbReference>